<evidence type="ECO:0000313" key="1">
    <source>
        <dbReference type="EMBL" id="MBB5783168.1"/>
    </source>
</evidence>
<evidence type="ECO:0000313" key="2">
    <source>
        <dbReference type="Proteomes" id="UP000579153"/>
    </source>
</evidence>
<dbReference type="AlphaFoldDB" id="A0A7W9GG50"/>
<comment type="caution">
    <text evidence="1">The sequence shown here is derived from an EMBL/GenBank/DDBJ whole genome shotgun (WGS) entry which is preliminary data.</text>
</comment>
<reference evidence="1 2" key="1">
    <citation type="submission" date="2020-08" db="EMBL/GenBank/DDBJ databases">
        <title>Sequencing the genomes of 1000 actinobacteria strains.</title>
        <authorList>
            <person name="Klenk H.-P."/>
        </authorList>
    </citation>
    <scope>NUCLEOTIDE SEQUENCE [LARGE SCALE GENOMIC DNA]</scope>
    <source>
        <strain evidence="1 2">DSM 45507</strain>
    </source>
</reference>
<dbReference type="SUPFAM" id="SSF52467">
    <property type="entry name" value="DHS-like NAD/FAD-binding domain"/>
    <property type="match status" value="1"/>
</dbReference>
<gene>
    <name evidence="1" type="ORF">HD596_009924</name>
</gene>
<dbReference type="Proteomes" id="UP000579153">
    <property type="component" value="Unassembled WGS sequence"/>
</dbReference>
<proteinExistence type="predicted"/>
<protein>
    <submittedName>
        <fullName evidence="1">Thiamine pyrophosphate-dependent acetolactate synthase large subunit-like protein</fullName>
    </submittedName>
</protein>
<dbReference type="EMBL" id="JACHMB010000001">
    <property type="protein sequence ID" value="MBB5783168.1"/>
    <property type="molecule type" value="Genomic_DNA"/>
</dbReference>
<sequence length="91" mass="9699">MRIALAQRGPSHLAFPIDFQNAPADSGKRFRRNVKGHTSTIYRPPVRVPCRQDLDAAAWALAGRSRIAILAGAGARGGTDELEAVADAAHP</sequence>
<dbReference type="InterPro" id="IPR029035">
    <property type="entry name" value="DHS-like_NAD/FAD-binding_dom"/>
</dbReference>
<dbReference type="RefSeq" id="WP_185076150.1">
    <property type="nucleotide sequence ID" value="NZ_JACHMB010000001.1"/>
</dbReference>
<organism evidence="1 2">
    <name type="scientific">Nonomuraea jabiensis</name>
    <dbReference type="NCBI Taxonomy" id="882448"/>
    <lineage>
        <taxon>Bacteria</taxon>
        <taxon>Bacillati</taxon>
        <taxon>Actinomycetota</taxon>
        <taxon>Actinomycetes</taxon>
        <taxon>Streptosporangiales</taxon>
        <taxon>Streptosporangiaceae</taxon>
        <taxon>Nonomuraea</taxon>
    </lineage>
</organism>
<accession>A0A7W9GG50</accession>
<name>A0A7W9GG50_9ACTN</name>
<keyword evidence="2" id="KW-1185">Reference proteome</keyword>